<dbReference type="PROSITE" id="PS00866">
    <property type="entry name" value="CPSASE_1"/>
    <property type="match status" value="1"/>
</dbReference>
<dbReference type="InterPro" id="IPR011761">
    <property type="entry name" value="ATP-grasp"/>
</dbReference>
<evidence type="ECO:0000256" key="2">
    <source>
        <dbReference type="ARBA" id="ARBA00022571"/>
    </source>
</evidence>
<dbReference type="InterPro" id="IPR016185">
    <property type="entry name" value="PreATP-grasp_dom_sf"/>
</dbReference>
<dbReference type="PROSITE" id="PS50975">
    <property type="entry name" value="ATP_GRASP"/>
    <property type="match status" value="1"/>
</dbReference>
<dbReference type="Gene3D" id="3.30.1490.20">
    <property type="entry name" value="ATP-grasp fold, A domain"/>
    <property type="match status" value="1"/>
</dbReference>
<dbReference type="PANTHER" id="PTHR11405:SF53">
    <property type="entry name" value="CARBAMOYL-PHOSPHATE SYNTHASE [AMMONIA], MITOCHONDRIAL"/>
    <property type="match status" value="1"/>
</dbReference>
<dbReference type="GO" id="GO:0004088">
    <property type="term" value="F:carbamoyl-phosphate synthase (glutamine-hydrolyzing) activity"/>
    <property type="evidence" value="ECO:0007669"/>
    <property type="project" value="UniProtKB-EC"/>
</dbReference>
<evidence type="ECO:0000313" key="9">
    <source>
        <dbReference type="EMBL" id="HAN25744.1"/>
    </source>
</evidence>
<protein>
    <submittedName>
        <fullName evidence="9">Carbamoyl phosphate synthase large subunit</fullName>
        <ecNumber evidence="9">6.3.5.5</ecNumber>
    </submittedName>
</protein>
<dbReference type="GO" id="GO:0006541">
    <property type="term" value="P:glutamine metabolic process"/>
    <property type="evidence" value="ECO:0007669"/>
    <property type="project" value="TreeGrafter"/>
</dbReference>
<keyword evidence="4" id="KW-0677">Repeat</keyword>
<proteinExistence type="inferred from homology"/>
<dbReference type="GO" id="GO:0005737">
    <property type="term" value="C:cytoplasm"/>
    <property type="evidence" value="ECO:0007669"/>
    <property type="project" value="TreeGrafter"/>
</dbReference>
<evidence type="ECO:0000256" key="1">
    <source>
        <dbReference type="ARBA" id="ARBA00009799"/>
    </source>
</evidence>
<feature type="domain" description="ATP-grasp" evidence="8">
    <location>
        <begin position="70"/>
        <end position="115"/>
    </location>
</feature>
<dbReference type="SUPFAM" id="SSF56059">
    <property type="entry name" value="Glutathione synthetase ATP-binding domain-like"/>
    <property type="match status" value="1"/>
</dbReference>
<dbReference type="SUPFAM" id="SSF52440">
    <property type="entry name" value="PreATP-grasp domain"/>
    <property type="match status" value="1"/>
</dbReference>
<keyword evidence="6 7" id="KW-0067">ATP-binding</keyword>
<dbReference type="PANTHER" id="PTHR11405">
    <property type="entry name" value="CARBAMOYLTRANSFERASE FAMILY MEMBER"/>
    <property type="match status" value="1"/>
</dbReference>
<keyword evidence="2" id="KW-0055">Arginine biosynthesis</keyword>
<comment type="similarity">
    <text evidence="1">Belongs to the CarB family.</text>
</comment>
<feature type="non-terminal residue" evidence="9">
    <location>
        <position position="115"/>
    </location>
</feature>
<organism evidence="9 10">
    <name type="scientific">Microbacterium ginsengisoli</name>
    <dbReference type="NCBI Taxonomy" id="400772"/>
    <lineage>
        <taxon>Bacteria</taxon>
        <taxon>Bacillati</taxon>
        <taxon>Actinomycetota</taxon>
        <taxon>Actinomycetes</taxon>
        <taxon>Micrococcales</taxon>
        <taxon>Microbacteriaceae</taxon>
        <taxon>Microbacterium</taxon>
    </lineage>
</organism>
<dbReference type="Pfam" id="PF25596">
    <property type="entry name" value="CPSase_L_D1"/>
    <property type="match status" value="1"/>
</dbReference>
<dbReference type="AlphaFoldDB" id="A0A3C1KH99"/>
<dbReference type="InterPro" id="IPR013815">
    <property type="entry name" value="ATP_grasp_subdomain_1"/>
</dbReference>
<dbReference type="Proteomes" id="UP000257479">
    <property type="component" value="Unassembled WGS sequence"/>
</dbReference>
<dbReference type="InterPro" id="IPR058047">
    <property type="entry name" value="CPSase_preATP-grasp"/>
</dbReference>
<dbReference type="InterPro" id="IPR005479">
    <property type="entry name" value="CPAse_ATP-bd"/>
</dbReference>
<name>A0A3C1KH99_9MICO</name>
<dbReference type="Gene3D" id="3.40.50.20">
    <property type="match status" value="1"/>
</dbReference>
<keyword evidence="5 7" id="KW-0547">Nucleotide-binding</keyword>
<comment type="caution">
    <text evidence="9">The sequence shown here is derived from an EMBL/GenBank/DDBJ whole genome shotgun (WGS) entry which is preliminary data.</text>
</comment>
<evidence type="ECO:0000256" key="5">
    <source>
        <dbReference type="ARBA" id="ARBA00022741"/>
    </source>
</evidence>
<evidence type="ECO:0000313" key="10">
    <source>
        <dbReference type="Proteomes" id="UP000257479"/>
    </source>
</evidence>
<reference evidence="9 10" key="1">
    <citation type="journal article" date="2018" name="Nat. Biotechnol.">
        <title>A standardized bacterial taxonomy based on genome phylogeny substantially revises the tree of life.</title>
        <authorList>
            <person name="Parks D.H."/>
            <person name="Chuvochina M."/>
            <person name="Waite D.W."/>
            <person name="Rinke C."/>
            <person name="Skarshewski A."/>
            <person name="Chaumeil P.A."/>
            <person name="Hugenholtz P."/>
        </authorList>
    </citation>
    <scope>NUCLEOTIDE SEQUENCE [LARGE SCALE GENOMIC DNA]</scope>
    <source>
        <strain evidence="9">UBA9152</strain>
    </source>
</reference>
<evidence type="ECO:0000259" key="8">
    <source>
        <dbReference type="PROSITE" id="PS50975"/>
    </source>
</evidence>
<dbReference type="GO" id="GO:0046872">
    <property type="term" value="F:metal ion binding"/>
    <property type="evidence" value="ECO:0007669"/>
    <property type="project" value="InterPro"/>
</dbReference>
<keyword evidence="3 9" id="KW-0436">Ligase</keyword>
<evidence type="ECO:0000256" key="7">
    <source>
        <dbReference type="PROSITE-ProRule" id="PRU00409"/>
    </source>
</evidence>
<feature type="non-terminal residue" evidence="9">
    <location>
        <position position="1"/>
    </location>
</feature>
<dbReference type="EC" id="6.3.5.5" evidence="9"/>
<accession>A0A3C1KH99</accession>
<sequence length="115" mass="12297">DRLYFEPLTLEDVLEVLHAESRSGKILGVICQLGGQTPLGLAKGIEEAGYRILGTSPEAIDLAEERELFSRLLDEAELVAPRHGTAIDVDGAIAVAEDIGYPVLVRPSFVLGGRG</sequence>
<gene>
    <name evidence="9" type="primary">carB</name>
    <name evidence="9" type="ORF">DCP95_14430</name>
</gene>
<keyword evidence="2" id="KW-0028">Amino-acid biosynthesis</keyword>
<dbReference type="EMBL" id="DMNG01000254">
    <property type="protein sequence ID" value="HAN25744.1"/>
    <property type="molecule type" value="Genomic_DNA"/>
</dbReference>
<evidence type="ECO:0000256" key="4">
    <source>
        <dbReference type="ARBA" id="ARBA00022737"/>
    </source>
</evidence>
<dbReference type="Gene3D" id="3.30.470.20">
    <property type="entry name" value="ATP-grasp fold, B domain"/>
    <property type="match status" value="1"/>
</dbReference>
<dbReference type="GO" id="GO:0005524">
    <property type="term" value="F:ATP binding"/>
    <property type="evidence" value="ECO:0007669"/>
    <property type="project" value="UniProtKB-UniRule"/>
</dbReference>
<evidence type="ECO:0000256" key="6">
    <source>
        <dbReference type="ARBA" id="ARBA00022840"/>
    </source>
</evidence>
<dbReference type="Pfam" id="PF02786">
    <property type="entry name" value="CPSase_L_D2"/>
    <property type="match status" value="1"/>
</dbReference>
<evidence type="ECO:0000256" key="3">
    <source>
        <dbReference type="ARBA" id="ARBA00022598"/>
    </source>
</evidence>